<accession>A0A9P6TC53</accession>
<evidence type="ECO:0000313" key="2">
    <source>
        <dbReference type="Proteomes" id="UP000886653"/>
    </source>
</evidence>
<dbReference type="EMBL" id="MU167262">
    <property type="protein sequence ID" value="KAG0146379.1"/>
    <property type="molecule type" value="Genomic_DNA"/>
</dbReference>
<organism evidence="1 2">
    <name type="scientific">Cronartium quercuum f. sp. fusiforme G11</name>
    <dbReference type="NCBI Taxonomy" id="708437"/>
    <lineage>
        <taxon>Eukaryota</taxon>
        <taxon>Fungi</taxon>
        <taxon>Dikarya</taxon>
        <taxon>Basidiomycota</taxon>
        <taxon>Pucciniomycotina</taxon>
        <taxon>Pucciniomycetes</taxon>
        <taxon>Pucciniales</taxon>
        <taxon>Coleosporiaceae</taxon>
        <taxon>Cronartium</taxon>
    </lineage>
</organism>
<dbReference type="Proteomes" id="UP000886653">
    <property type="component" value="Unassembled WGS sequence"/>
</dbReference>
<evidence type="ECO:0000313" key="1">
    <source>
        <dbReference type="EMBL" id="KAG0146379.1"/>
    </source>
</evidence>
<proteinExistence type="predicted"/>
<reference evidence="1" key="1">
    <citation type="submission" date="2013-11" db="EMBL/GenBank/DDBJ databases">
        <title>Genome sequence of the fusiform rust pathogen reveals effectors for host alternation and coevolution with pine.</title>
        <authorList>
            <consortium name="DOE Joint Genome Institute"/>
            <person name="Smith K."/>
            <person name="Pendleton A."/>
            <person name="Kubisiak T."/>
            <person name="Anderson C."/>
            <person name="Salamov A."/>
            <person name="Aerts A."/>
            <person name="Riley R."/>
            <person name="Clum A."/>
            <person name="Lindquist E."/>
            <person name="Ence D."/>
            <person name="Campbell M."/>
            <person name="Kronenberg Z."/>
            <person name="Feau N."/>
            <person name="Dhillon B."/>
            <person name="Hamelin R."/>
            <person name="Burleigh J."/>
            <person name="Smith J."/>
            <person name="Yandell M."/>
            <person name="Nelson C."/>
            <person name="Grigoriev I."/>
            <person name="Davis J."/>
        </authorList>
    </citation>
    <scope>NUCLEOTIDE SEQUENCE</scope>
    <source>
        <strain evidence="1">G11</strain>
    </source>
</reference>
<dbReference type="AlphaFoldDB" id="A0A9P6TC53"/>
<name>A0A9P6TC53_9BASI</name>
<sequence>MRTDESGPGTWRIKPAKVNNVNTILDDPKVFPFLAQFVLGTGGHSALVVLRRESRPCGLGSGNATAGTPQPVTPRPVALPERYAALLDTAGSF</sequence>
<protein>
    <submittedName>
        <fullName evidence="1">Uncharacterized protein</fullName>
    </submittedName>
</protein>
<gene>
    <name evidence="1" type="ORF">CROQUDRAFT_92840</name>
</gene>
<keyword evidence="2" id="KW-1185">Reference proteome</keyword>
<comment type="caution">
    <text evidence="1">The sequence shown here is derived from an EMBL/GenBank/DDBJ whole genome shotgun (WGS) entry which is preliminary data.</text>
</comment>